<dbReference type="KEGG" id="oat:OAN307_c40680"/>
<keyword evidence="2" id="KW-1185">Reference proteome</keyword>
<accession>M9RI41</accession>
<organism evidence="1 2">
    <name type="scientific">Octadecabacter antarcticus 307</name>
    <dbReference type="NCBI Taxonomy" id="391626"/>
    <lineage>
        <taxon>Bacteria</taxon>
        <taxon>Pseudomonadati</taxon>
        <taxon>Pseudomonadota</taxon>
        <taxon>Alphaproteobacteria</taxon>
        <taxon>Rhodobacterales</taxon>
        <taxon>Roseobacteraceae</taxon>
        <taxon>Octadecabacter</taxon>
    </lineage>
</organism>
<proteinExistence type="predicted"/>
<name>M9RI41_9RHOB</name>
<protein>
    <submittedName>
        <fullName evidence="1">Uncharacterized protein</fullName>
    </submittedName>
</protein>
<reference evidence="1 2" key="1">
    <citation type="journal article" date="2013" name="PLoS ONE">
        <title>Poles Apart: Arctic and Antarctic Octadecabacter strains Share High Genome Plasticity and a New Type of Xanthorhodopsin.</title>
        <authorList>
            <person name="Vollmers J."/>
            <person name="Voget S."/>
            <person name="Dietrich S."/>
            <person name="Gollnow K."/>
            <person name="Smits M."/>
            <person name="Meyer K."/>
            <person name="Brinkhoff T."/>
            <person name="Simon M."/>
            <person name="Daniel R."/>
        </authorList>
    </citation>
    <scope>NUCLEOTIDE SEQUENCE [LARGE SCALE GENOMIC DNA]</scope>
    <source>
        <strain evidence="1 2">307</strain>
    </source>
</reference>
<dbReference type="EMBL" id="CP003740">
    <property type="protein sequence ID" value="AGI69480.1"/>
    <property type="molecule type" value="Genomic_DNA"/>
</dbReference>
<dbReference type="HOGENOM" id="CLU_2918127_0_0_5"/>
<evidence type="ECO:0000313" key="2">
    <source>
        <dbReference type="Proteomes" id="UP000005307"/>
    </source>
</evidence>
<dbReference type="AlphaFoldDB" id="M9RI41"/>
<dbReference type="Proteomes" id="UP000005307">
    <property type="component" value="Chromosome"/>
</dbReference>
<gene>
    <name evidence="1" type="ORF">OAN307_c40680</name>
</gene>
<sequence>MLIPCSRHSSETGVPPSACFKMPMTCASLNRAIFIKNLLRYLAEKILLLNTTNFRGDYLCV</sequence>
<evidence type="ECO:0000313" key="1">
    <source>
        <dbReference type="EMBL" id="AGI69480.1"/>
    </source>
</evidence>